<dbReference type="Proteomes" id="UP000008641">
    <property type="component" value="Chromosome"/>
</dbReference>
<dbReference type="PANTHER" id="PTHR37833:SF1">
    <property type="entry name" value="SIGNAL PEPTIDE PROTEIN"/>
    <property type="match status" value="1"/>
</dbReference>
<dbReference type="eggNOG" id="ENOG5031EK1">
    <property type="taxonomic scope" value="Bacteria"/>
</dbReference>
<evidence type="ECO:0008006" key="4">
    <source>
        <dbReference type="Google" id="ProtNLM"/>
    </source>
</evidence>
<feature type="chain" id="PRO_5003254263" description="DUF1573 domain-containing protein" evidence="1">
    <location>
        <begin position="20"/>
        <end position="150"/>
    </location>
</feature>
<dbReference type="InterPro" id="IPR011467">
    <property type="entry name" value="DUF1573"/>
</dbReference>
<name>F0NZP4_WEEVC</name>
<organism evidence="2 3">
    <name type="scientific">Weeksella virosa (strain ATCC 43766 / DSM 16922 / JCM 21250 / CCUG 30538 / CDC 9751 / IAM 14551 / NBRC 16016 / NCTC 11634 / CL345/78)</name>
    <dbReference type="NCBI Taxonomy" id="865938"/>
    <lineage>
        <taxon>Bacteria</taxon>
        <taxon>Pseudomonadati</taxon>
        <taxon>Bacteroidota</taxon>
        <taxon>Flavobacteriia</taxon>
        <taxon>Flavobacteriales</taxon>
        <taxon>Weeksellaceae</taxon>
        <taxon>Weeksella</taxon>
    </lineage>
</organism>
<dbReference type="Gene3D" id="2.60.40.10">
    <property type="entry name" value="Immunoglobulins"/>
    <property type="match status" value="1"/>
</dbReference>
<keyword evidence="1" id="KW-0732">Signal</keyword>
<reference evidence="3" key="2">
    <citation type="journal article" date="2011" name="Stand. Genomic Sci.">
        <title>Complete genome sequence of Weeksella virosa type strain (9751T).</title>
        <authorList>
            <person name="Lang E."/>
            <person name="Teshima H."/>
            <person name="Lucas S."/>
            <person name="Lapidus A."/>
            <person name="Hammon N."/>
            <person name="Deshpande S."/>
            <person name="Nolan M."/>
            <person name="Cheng J."/>
            <person name="Pitluck S."/>
            <person name="Liolios K."/>
            <person name="Pagani I."/>
            <person name="Mikhailova N."/>
            <person name="Ivanova N."/>
            <person name="Mavromatis K."/>
            <person name="Pati A."/>
            <person name="Tapia R."/>
            <person name="Han C."/>
            <person name="Goodwin L."/>
            <person name="Chen A."/>
            <person name="Palaniappan K."/>
            <person name="Land M."/>
            <person name="Hauser L."/>
            <person name="Chang Y."/>
            <person name="Jeffries C."/>
            <person name="Brambilla E."/>
            <person name="Kopitz M."/>
            <person name="Rohde M."/>
            <person name="Goker M."/>
            <person name="Tindall B."/>
            <person name="Detter J."/>
            <person name="Woyke T."/>
            <person name="Bristow J."/>
            <person name="Eisen J."/>
            <person name="Markowitz V."/>
            <person name="Hugenholtz P."/>
            <person name="Klenk H."/>
            <person name="Kyrpides N."/>
        </authorList>
    </citation>
    <scope>NUCLEOTIDE SEQUENCE [LARGE SCALE GENOMIC DNA]</scope>
    <source>
        <strain evidence="3">ATCC 43766 / DSM 16922 / JCM 21250 / NBRC 16016 / NCTC 11634 / CL345/78</strain>
    </source>
</reference>
<evidence type="ECO:0000313" key="3">
    <source>
        <dbReference type="Proteomes" id="UP000008641"/>
    </source>
</evidence>
<gene>
    <name evidence="2" type="ordered locus">Weevi_0584</name>
</gene>
<dbReference type="AlphaFoldDB" id="F0NZP4"/>
<protein>
    <recommendedName>
        <fullName evidence="4">DUF1573 domain-containing protein</fullName>
    </recommendedName>
</protein>
<sequence>MKKNRLFLLGALAITTAFTACKKESATDVYTEQEKTEIAENVVDPENAPVLVLSESNFNYGDVKMNESKDHYFVITNEGKSPLVIKDARATCGCTVPEWPKEPIPAGGKDSIKVQFTAGTVLGNTQKKVSLTTNTAQGLEEFTISANVVE</sequence>
<dbReference type="KEGG" id="wvi:Weevi_0584"/>
<keyword evidence="3" id="KW-1185">Reference proteome</keyword>
<dbReference type="RefSeq" id="WP_013597695.1">
    <property type="nucleotide sequence ID" value="NC_015144.1"/>
</dbReference>
<reference evidence="2 3" key="1">
    <citation type="journal article" date="2011" name="Stand. Genomic Sci.">
        <title>Complete genome sequence of Weeksella virosa type strain (9751).</title>
        <authorList>
            <person name="Lang E."/>
            <person name="Teshima H."/>
            <person name="Lucas S."/>
            <person name="Lapidus A."/>
            <person name="Hammon N."/>
            <person name="Deshpande S."/>
            <person name="Nolan M."/>
            <person name="Cheng J.F."/>
            <person name="Pitluck S."/>
            <person name="Liolios K."/>
            <person name="Pagani I."/>
            <person name="Mikhailova N."/>
            <person name="Ivanova N."/>
            <person name="Mavromatis K."/>
            <person name="Pati A."/>
            <person name="Tapia R."/>
            <person name="Han C."/>
            <person name="Goodwin L."/>
            <person name="Chen A."/>
            <person name="Palaniappan K."/>
            <person name="Land M."/>
            <person name="Hauser L."/>
            <person name="Chang Y.J."/>
            <person name="Jeffries C.D."/>
            <person name="Brambilla E.M."/>
            <person name="Kopitz M."/>
            <person name="Rohde M."/>
            <person name="Goker M."/>
            <person name="Tindall B.J."/>
            <person name="Detter J.C."/>
            <person name="Woyke T."/>
            <person name="Bristow J."/>
            <person name="Eisen J.A."/>
            <person name="Markowitz V."/>
            <person name="Hugenholtz P."/>
            <person name="Klenk H.P."/>
            <person name="Kyrpides N.C."/>
        </authorList>
    </citation>
    <scope>NUCLEOTIDE SEQUENCE [LARGE SCALE GENOMIC DNA]</scope>
    <source>
        <strain evidence="3">ATCC 43766 / DSM 16922 / JCM 21250 / NBRC 16016 / NCTC 11634 / CL345/78</strain>
    </source>
</reference>
<evidence type="ECO:0000313" key="2">
    <source>
        <dbReference type="EMBL" id="ADX67303.1"/>
    </source>
</evidence>
<dbReference type="InterPro" id="IPR013783">
    <property type="entry name" value="Ig-like_fold"/>
</dbReference>
<accession>F0NZP4</accession>
<proteinExistence type="predicted"/>
<evidence type="ECO:0000256" key="1">
    <source>
        <dbReference type="SAM" id="SignalP"/>
    </source>
</evidence>
<dbReference type="PROSITE" id="PS51257">
    <property type="entry name" value="PROKAR_LIPOPROTEIN"/>
    <property type="match status" value="1"/>
</dbReference>
<dbReference type="EMBL" id="CP002455">
    <property type="protein sequence ID" value="ADX67303.1"/>
    <property type="molecule type" value="Genomic_DNA"/>
</dbReference>
<dbReference type="PANTHER" id="PTHR37833">
    <property type="entry name" value="LIPOPROTEIN-RELATED"/>
    <property type="match status" value="1"/>
</dbReference>
<dbReference type="OrthoDB" id="826619at2"/>
<dbReference type="HOGENOM" id="CLU_122784_0_0_10"/>
<dbReference type="STRING" id="865938.Weevi_0584"/>
<feature type="signal peptide" evidence="1">
    <location>
        <begin position="1"/>
        <end position="19"/>
    </location>
</feature>
<dbReference type="Pfam" id="PF07610">
    <property type="entry name" value="DUF1573"/>
    <property type="match status" value="1"/>
</dbReference>